<proteinExistence type="predicted"/>
<dbReference type="EMBL" id="BAABRV010000011">
    <property type="protein sequence ID" value="GAA5534861.1"/>
    <property type="molecule type" value="Genomic_DNA"/>
</dbReference>
<feature type="transmembrane region" description="Helical" evidence="6">
    <location>
        <begin position="313"/>
        <end position="336"/>
    </location>
</feature>
<reference evidence="7 8" key="1">
    <citation type="submission" date="2024-02" db="EMBL/GenBank/DDBJ databases">
        <title>Deinococcus aluminii NBRC 112889.</title>
        <authorList>
            <person name="Ichikawa N."/>
            <person name="Katano-Makiyama Y."/>
            <person name="Hidaka K."/>
        </authorList>
    </citation>
    <scope>NUCLEOTIDE SEQUENCE [LARGE SCALE GENOMIC DNA]</scope>
    <source>
        <strain evidence="7 8">NBRC 112889</strain>
    </source>
</reference>
<sequence length="345" mass="36984">MVAETFAAVIVLRVVFAVVATLLVFGCLYLFGQLKFLTTLAVMLSTLAWCLGTAVFPTWLFQGVERMGFVVLFNLASKASSTALIFLLVRRSDDLPKVIAIYGLSGLFAGVVAFLYGRRLVGAFQWPSLAHLWRELKLGWPMFFTSLSSVVLTNSGVILAGLFLPAAVVGGYAATERLAKAANTMFQPITQAIFPRISGVMAASLSAGIRLALRFAKPALLGVILVAATLMIFRVQIVAAFAGVAYIAYATALLPLGLWFIFGVVNNFAGIQVLTAAGRAHVYSRAFAVSGIIALAFTFLSLAHIGYMAIPVGILLGEVLLSVLLLPRVYTLWLAASNTSHREAR</sequence>
<evidence type="ECO:0000313" key="7">
    <source>
        <dbReference type="EMBL" id="GAA5534861.1"/>
    </source>
</evidence>
<feature type="transmembrane region" description="Helical" evidence="6">
    <location>
        <begin position="37"/>
        <end position="61"/>
    </location>
</feature>
<feature type="transmembrane region" description="Helical" evidence="6">
    <location>
        <begin position="68"/>
        <end position="89"/>
    </location>
</feature>
<name>A0ABP9XIT7_9DEIO</name>
<dbReference type="InterPro" id="IPR002797">
    <property type="entry name" value="Polysacc_synth"/>
</dbReference>
<comment type="caution">
    <text evidence="7">The sequence shown here is derived from an EMBL/GenBank/DDBJ whole genome shotgun (WGS) entry which is preliminary data.</text>
</comment>
<feature type="transmembrane region" description="Helical" evidence="6">
    <location>
        <begin position="7"/>
        <end position="31"/>
    </location>
</feature>
<keyword evidence="4 6" id="KW-1133">Transmembrane helix</keyword>
<feature type="transmembrane region" description="Helical" evidence="6">
    <location>
        <begin position="138"/>
        <end position="164"/>
    </location>
</feature>
<feature type="transmembrane region" description="Helical" evidence="6">
    <location>
        <begin position="220"/>
        <end position="247"/>
    </location>
</feature>
<evidence type="ECO:0000256" key="5">
    <source>
        <dbReference type="ARBA" id="ARBA00023136"/>
    </source>
</evidence>
<evidence type="ECO:0000256" key="3">
    <source>
        <dbReference type="ARBA" id="ARBA00022692"/>
    </source>
</evidence>
<comment type="subcellular location">
    <subcellularLocation>
        <location evidence="1">Cell membrane</location>
        <topology evidence="1">Multi-pass membrane protein</topology>
    </subcellularLocation>
</comment>
<protein>
    <recommendedName>
        <fullName evidence="9">Polysaccharide biosynthesis protein C-terminal domain-containing protein</fullName>
    </recommendedName>
</protein>
<gene>
    <name evidence="7" type="ORF">Dalu01_03276</name>
</gene>
<dbReference type="Pfam" id="PF01943">
    <property type="entry name" value="Polysacc_synt"/>
    <property type="match status" value="1"/>
</dbReference>
<keyword evidence="5 6" id="KW-0472">Membrane</keyword>
<keyword evidence="2" id="KW-1003">Cell membrane</keyword>
<dbReference type="PANTHER" id="PTHR30250:SF11">
    <property type="entry name" value="O-ANTIGEN TRANSPORTER-RELATED"/>
    <property type="match status" value="1"/>
</dbReference>
<keyword evidence="3 6" id="KW-0812">Transmembrane</keyword>
<feature type="transmembrane region" description="Helical" evidence="6">
    <location>
        <begin position="253"/>
        <end position="274"/>
    </location>
</feature>
<keyword evidence="8" id="KW-1185">Reference proteome</keyword>
<evidence type="ECO:0000256" key="4">
    <source>
        <dbReference type="ARBA" id="ARBA00022989"/>
    </source>
</evidence>
<evidence type="ECO:0000256" key="1">
    <source>
        <dbReference type="ARBA" id="ARBA00004651"/>
    </source>
</evidence>
<feature type="transmembrane region" description="Helical" evidence="6">
    <location>
        <begin position="95"/>
        <end position="117"/>
    </location>
</feature>
<dbReference type="PANTHER" id="PTHR30250">
    <property type="entry name" value="PST FAMILY PREDICTED COLANIC ACID TRANSPORTER"/>
    <property type="match status" value="1"/>
</dbReference>
<dbReference type="Proteomes" id="UP001404956">
    <property type="component" value="Unassembled WGS sequence"/>
</dbReference>
<evidence type="ECO:0000313" key="8">
    <source>
        <dbReference type="Proteomes" id="UP001404956"/>
    </source>
</evidence>
<evidence type="ECO:0008006" key="9">
    <source>
        <dbReference type="Google" id="ProtNLM"/>
    </source>
</evidence>
<evidence type="ECO:0000256" key="6">
    <source>
        <dbReference type="SAM" id="Phobius"/>
    </source>
</evidence>
<dbReference type="InterPro" id="IPR050833">
    <property type="entry name" value="Poly_Biosynth_Transport"/>
</dbReference>
<accession>A0ABP9XIT7</accession>
<organism evidence="7 8">
    <name type="scientific">Deinococcus aluminii</name>
    <dbReference type="NCBI Taxonomy" id="1656885"/>
    <lineage>
        <taxon>Bacteria</taxon>
        <taxon>Thermotogati</taxon>
        <taxon>Deinococcota</taxon>
        <taxon>Deinococci</taxon>
        <taxon>Deinococcales</taxon>
        <taxon>Deinococcaceae</taxon>
        <taxon>Deinococcus</taxon>
    </lineage>
</organism>
<evidence type="ECO:0000256" key="2">
    <source>
        <dbReference type="ARBA" id="ARBA00022475"/>
    </source>
</evidence>
<feature type="transmembrane region" description="Helical" evidence="6">
    <location>
        <begin position="286"/>
        <end position="307"/>
    </location>
</feature>